<dbReference type="EMBL" id="ADOS01001358">
    <property type="status" value="NOT_ANNOTATED_CDS"/>
    <property type="molecule type" value="Genomic_DNA"/>
</dbReference>
<dbReference type="Proteomes" id="UP000019132">
    <property type="component" value="Unassembled WGS sequence"/>
</dbReference>
<dbReference type="InParanoid" id="K3XCP6"/>
<proteinExistence type="predicted"/>
<dbReference type="AlphaFoldDB" id="K3XCP6"/>
<accession>K3XCP6</accession>
<keyword evidence="2" id="KW-1185">Reference proteome</keyword>
<reference evidence="2" key="1">
    <citation type="journal article" date="2010" name="Genome Biol.">
        <title>Genome sequence of the necrotrophic plant pathogen Pythium ultimum reveals original pathogenicity mechanisms and effector repertoire.</title>
        <authorList>
            <person name="Levesque C.A."/>
            <person name="Brouwer H."/>
            <person name="Cano L."/>
            <person name="Hamilton J.P."/>
            <person name="Holt C."/>
            <person name="Huitema E."/>
            <person name="Raffaele S."/>
            <person name="Robideau G.P."/>
            <person name="Thines M."/>
            <person name="Win J."/>
            <person name="Zerillo M.M."/>
            <person name="Beakes G.W."/>
            <person name="Boore J.L."/>
            <person name="Busam D."/>
            <person name="Dumas B."/>
            <person name="Ferriera S."/>
            <person name="Fuerstenberg S.I."/>
            <person name="Gachon C.M."/>
            <person name="Gaulin E."/>
            <person name="Govers F."/>
            <person name="Grenville-Briggs L."/>
            <person name="Horner N."/>
            <person name="Hostetler J."/>
            <person name="Jiang R.H."/>
            <person name="Johnson J."/>
            <person name="Krajaejun T."/>
            <person name="Lin H."/>
            <person name="Meijer H.J."/>
            <person name="Moore B."/>
            <person name="Morris P."/>
            <person name="Phuntmart V."/>
            <person name="Puiu D."/>
            <person name="Shetty J."/>
            <person name="Stajich J.E."/>
            <person name="Tripathy S."/>
            <person name="Wawra S."/>
            <person name="van West P."/>
            <person name="Whitty B.R."/>
            <person name="Coutinho P.M."/>
            <person name="Henrissat B."/>
            <person name="Martin F."/>
            <person name="Thomas P.D."/>
            <person name="Tyler B.M."/>
            <person name="De Vries R.P."/>
            <person name="Kamoun S."/>
            <person name="Yandell M."/>
            <person name="Tisserat N."/>
            <person name="Buell C.R."/>
        </authorList>
    </citation>
    <scope>NUCLEOTIDE SEQUENCE</scope>
    <source>
        <strain evidence="2">DAOM:BR144</strain>
    </source>
</reference>
<sequence length="30" mass="3181">MATHLVSASVVLLAPIIFRMQVMAKAPSTP</sequence>
<dbReference type="HOGENOM" id="CLU_3407229_0_0_1"/>
<reference evidence="1" key="3">
    <citation type="submission" date="2015-02" db="UniProtKB">
        <authorList>
            <consortium name="EnsemblProtists"/>
        </authorList>
    </citation>
    <scope>IDENTIFICATION</scope>
    <source>
        <strain evidence="1">DAOM BR144</strain>
    </source>
</reference>
<evidence type="ECO:0000313" key="1">
    <source>
        <dbReference type="EnsemblProtists" id="PYU1_T014995"/>
    </source>
</evidence>
<dbReference type="EnsemblProtists" id="PYU1_T014995">
    <property type="protein sequence ID" value="PYU1_T014995"/>
    <property type="gene ID" value="PYU1_G014964"/>
</dbReference>
<protein>
    <submittedName>
        <fullName evidence="1">Uncharacterized protein</fullName>
    </submittedName>
</protein>
<name>K3XCP6_GLOUD</name>
<evidence type="ECO:0000313" key="2">
    <source>
        <dbReference type="Proteomes" id="UP000019132"/>
    </source>
</evidence>
<organism evidence="1 2">
    <name type="scientific">Globisporangium ultimum (strain ATCC 200006 / CBS 805.95 / DAOM BR144)</name>
    <name type="common">Pythium ultimum</name>
    <dbReference type="NCBI Taxonomy" id="431595"/>
    <lineage>
        <taxon>Eukaryota</taxon>
        <taxon>Sar</taxon>
        <taxon>Stramenopiles</taxon>
        <taxon>Oomycota</taxon>
        <taxon>Peronosporomycetes</taxon>
        <taxon>Pythiales</taxon>
        <taxon>Pythiaceae</taxon>
        <taxon>Globisporangium</taxon>
    </lineage>
</organism>
<dbReference type="VEuPathDB" id="FungiDB:PYU1_G014964"/>
<reference evidence="2" key="2">
    <citation type="submission" date="2010-04" db="EMBL/GenBank/DDBJ databases">
        <authorList>
            <person name="Buell R."/>
            <person name="Hamilton J."/>
            <person name="Hostetler J."/>
        </authorList>
    </citation>
    <scope>NUCLEOTIDE SEQUENCE [LARGE SCALE GENOMIC DNA]</scope>
    <source>
        <strain evidence="2">DAOM:BR144</strain>
    </source>
</reference>